<dbReference type="Gene3D" id="2.20.110.10">
    <property type="entry name" value="Histone H3 K4-specific methyltransferase SET7/9 N-terminal domain"/>
    <property type="match status" value="2"/>
</dbReference>
<accession>A0A173DYP5</accession>
<gene>
    <name evidence="1" type="ORF">M787_001815</name>
</gene>
<dbReference type="GeneID" id="81478040"/>
<reference evidence="1 2" key="1">
    <citation type="journal article" date="2014" name="Syst. Appl. Microbiol.">
        <title>Evidence for the existence of two new members of the family Chlamydiaceae and proposal of Chlamydia avium sp. nov. and Chlamydia gallinacea sp. nov.</title>
        <authorList>
            <person name="Sachse K."/>
            <person name="Laroucau K."/>
            <person name="Riege K."/>
            <person name="Wehner S."/>
            <person name="Dilcher M."/>
            <person name="Creasy H.H."/>
            <person name="Weidmann M."/>
            <person name="Myers G."/>
            <person name="Vorimore F."/>
            <person name="Vicari N."/>
            <person name="Magnino S."/>
            <person name="Liebler-Tenorio E."/>
            <person name="Ruettger A."/>
            <person name="Bavoil P.M."/>
            <person name="Hufert F.T."/>
            <person name="Rossello-Mora R."/>
            <person name="Marz M."/>
        </authorList>
    </citation>
    <scope>NUCLEOTIDE SEQUENCE [LARGE SCALE GENOMIC DNA]</scope>
    <source>
        <strain evidence="1 2">08-1274/3</strain>
    </source>
</reference>
<sequence length="429" mass="48938">MVIKTYLYYLILCFLWIVSPLQELYAAGTYEKLTLIGINIIDRNGLSETIGSKEKLKKYAQIDFLSPQPYQKVMRMYKNTRGENVSCLTTYHNNGQIKQYLECVNNRACGRYREWHSNGKIRIQAEVIGGIADLHPSAELGWLFHGTTLAHNDEGVLEAAITYNKGLLQGISYYYHPNGQIWKECPYHKGQAHGDFLTYTCEGYLLKKQAYQNGEKHGISIRYEEQSGIILCREEYSQGVLTQGYYLDPQTHQQFSEIRDGQGLQALYGKHAIIETRVFAHGHPCGKVTLWDSLGKTITQTYTLIEGAKHGEEIFFYADSGKPKLLLTWNHGILQGPAKTWYPNGNLESCRELMNTKKSGLLTLYYPEGQIMATEEYDNELLIKGEYFRPGDRQPYSKVEKGCGTAMFFTPSGTITKKIPYQDGKPLLY</sequence>
<dbReference type="eggNOG" id="COG2849">
    <property type="taxonomic scope" value="Bacteria"/>
</dbReference>
<proteinExistence type="predicted"/>
<organism evidence="1 2">
    <name type="scientific">Chlamydia gallinacea 08-1274/3</name>
    <dbReference type="NCBI Taxonomy" id="1143323"/>
    <lineage>
        <taxon>Bacteria</taxon>
        <taxon>Pseudomonadati</taxon>
        <taxon>Chlamydiota</taxon>
        <taxon>Chlamydiia</taxon>
        <taxon>Chlamydiales</taxon>
        <taxon>Chlamydiaceae</taxon>
        <taxon>Chlamydia/Chlamydophila group</taxon>
        <taxon>Chlamydia</taxon>
    </lineage>
</organism>
<evidence type="ECO:0008006" key="3">
    <source>
        <dbReference type="Google" id="ProtNLM"/>
    </source>
</evidence>
<dbReference type="InterPro" id="IPR011652">
    <property type="entry name" value="MORN_2"/>
</dbReference>
<dbReference type="RefSeq" id="WP_021828758.1">
    <property type="nucleotide sequence ID" value="NZ_CP015840.1"/>
</dbReference>
<dbReference type="KEGG" id="cgz:M787_001815"/>
<evidence type="ECO:0000313" key="1">
    <source>
        <dbReference type="EMBL" id="ANG66058.1"/>
    </source>
</evidence>
<name>A0A173DYP5_9CHLA</name>
<dbReference type="Pfam" id="PF07661">
    <property type="entry name" value="MORN_2"/>
    <property type="match status" value="3"/>
</dbReference>
<protein>
    <recommendedName>
        <fullName evidence="3">Phophatidylinositol-4-phosphate 5-kinase</fullName>
    </recommendedName>
</protein>
<dbReference type="EMBL" id="CP015840">
    <property type="protein sequence ID" value="ANG66058.1"/>
    <property type="molecule type" value="Genomic_DNA"/>
</dbReference>
<dbReference type="AlphaFoldDB" id="A0A173DYP5"/>
<dbReference type="STRING" id="1143323.M787_001815"/>
<dbReference type="Proteomes" id="UP000019147">
    <property type="component" value="Chromosome"/>
</dbReference>
<dbReference type="OrthoDB" id="18436at2"/>
<dbReference type="SUPFAM" id="SSF82185">
    <property type="entry name" value="Histone H3 K4-specific methyltransferase SET7/9 N-terminal domain"/>
    <property type="match status" value="2"/>
</dbReference>
<evidence type="ECO:0000313" key="2">
    <source>
        <dbReference type="Proteomes" id="UP000019147"/>
    </source>
</evidence>